<evidence type="ECO:0000313" key="1">
    <source>
        <dbReference type="EMBL" id="MFC5711985.1"/>
    </source>
</evidence>
<sequence>MNLPIPILCKGDRIVFHSGNIYEIELSAVTGLYHSSSIRLNWINKPLVYFPKDDEFQGKRWENLRQLQSWAEEHADSISSIEKTERSQPIPAYATLSIEEAHHEALREEADRSRLQAFLTQFS</sequence>
<name>A0ABW0YI03_9BACI</name>
<gene>
    <name evidence="1" type="ORF">ACFPU1_04280</name>
</gene>
<proteinExistence type="predicted"/>
<dbReference type="Proteomes" id="UP001596142">
    <property type="component" value="Unassembled WGS sequence"/>
</dbReference>
<dbReference type="EMBL" id="JBHSOZ010000003">
    <property type="protein sequence ID" value="MFC5711985.1"/>
    <property type="molecule type" value="Genomic_DNA"/>
</dbReference>
<dbReference type="RefSeq" id="WP_054637873.1">
    <property type="nucleotide sequence ID" value="NZ_JBHSOZ010000003.1"/>
</dbReference>
<accession>A0ABW0YI03</accession>
<reference evidence="2" key="1">
    <citation type="journal article" date="2019" name="Int. J. Syst. Evol. Microbiol.">
        <title>The Global Catalogue of Microorganisms (GCM) 10K type strain sequencing project: providing services to taxonomists for standard genome sequencing and annotation.</title>
        <authorList>
            <consortium name="The Broad Institute Genomics Platform"/>
            <consortium name="The Broad Institute Genome Sequencing Center for Infectious Disease"/>
            <person name="Wu L."/>
            <person name="Ma J."/>
        </authorList>
    </citation>
    <scope>NUCLEOTIDE SEQUENCE [LARGE SCALE GENOMIC DNA]</scope>
    <source>
        <strain evidence="2">CECT 7184</strain>
    </source>
</reference>
<protein>
    <submittedName>
        <fullName evidence="1">Uncharacterized protein</fullName>
    </submittedName>
</protein>
<comment type="caution">
    <text evidence="1">The sequence shown here is derived from an EMBL/GenBank/DDBJ whole genome shotgun (WGS) entry which is preliminary data.</text>
</comment>
<organism evidence="1 2">
    <name type="scientific">Thalassorhabdus alkalitolerans</name>
    <dbReference type="NCBI Taxonomy" id="2282697"/>
    <lineage>
        <taxon>Bacteria</taxon>
        <taxon>Bacillati</taxon>
        <taxon>Bacillota</taxon>
        <taxon>Bacilli</taxon>
        <taxon>Bacillales</taxon>
        <taxon>Bacillaceae</taxon>
        <taxon>Thalassorhabdus</taxon>
    </lineage>
</organism>
<keyword evidence="2" id="KW-1185">Reference proteome</keyword>
<evidence type="ECO:0000313" key="2">
    <source>
        <dbReference type="Proteomes" id="UP001596142"/>
    </source>
</evidence>